<proteinExistence type="predicted"/>
<reference evidence="2 3" key="1">
    <citation type="journal article" date="2011" name="Front. Microbiol.">
        <title>Genomic signatures of strain selection and enhancement in Bacillus atrophaeus var. globigii, a historical biowarfare simulant.</title>
        <authorList>
            <person name="Gibbons H.S."/>
            <person name="Broomall S.M."/>
            <person name="McNew L.A."/>
            <person name="Daligault H."/>
            <person name="Chapman C."/>
            <person name="Bruce D."/>
            <person name="Karavis M."/>
            <person name="Krepps M."/>
            <person name="McGregor P.A."/>
            <person name="Hong C."/>
            <person name="Park K.H."/>
            <person name="Akmal A."/>
            <person name="Feldman A."/>
            <person name="Lin J.S."/>
            <person name="Chang W.E."/>
            <person name="Higgs B.W."/>
            <person name="Demirev P."/>
            <person name="Lindquist J."/>
            <person name="Liem A."/>
            <person name="Fochler E."/>
            <person name="Read T.D."/>
            <person name="Tapia R."/>
            <person name="Johnson S."/>
            <person name="Bishop-Lilly K.A."/>
            <person name="Detter C."/>
            <person name="Han C."/>
            <person name="Sozhamannan S."/>
            <person name="Rosenzweig C.N."/>
            <person name="Skowronski E.W."/>
        </authorList>
    </citation>
    <scope>NUCLEOTIDE SEQUENCE [LARGE SCALE GENOMIC DNA]</scope>
    <source>
        <strain evidence="2 3">AIT1</strain>
    </source>
</reference>
<dbReference type="EMBL" id="PIPQ01000001">
    <property type="protein sequence ID" value="RUO43860.1"/>
    <property type="molecule type" value="Genomic_DNA"/>
</dbReference>
<dbReference type="GO" id="GO:0003677">
    <property type="term" value="F:DNA binding"/>
    <property type="evidence" value="ECO:0007669"/>
    <property type="project" value="InterPro"/>
</dbReference>
<feature type="region of interest" description="Disordered" evidence="1">
    <location>
        <begin position="63"/>
        <end position="89"/>
    </location>
</feature>
<evidence type="ECO:0000256" key="1">
    <source>
        <dbReference type="SAM" id="MobiDB-lite"/>
    </source>
</evidence>
<dbReference type="Proteomes" id="UP000286976">
    <property type="component" value="Unassembled WGS sequence"/>
</dbReference>
<evidence type="ECO:0000313" key="2">
    <source>
        <dbReference type="EMBL" id="RUO43860.1"/>
    </source>
</evidence>
<protein>
    <submittedName>
        <fullName evidence="2">Transcriptional regulator</fullName>
    </submittedName>
</protein>
<evidence type="ECO:0000313" key="3">
    <source>
        <dbReference type="Proteomes" id="UP000286976"/>
    </source>
</evidence>
<gene>
    <name evidence="2" type="ORF">CWE15_01290</name>
</gene>
<dbReference type="InterPro" id="IPR010982">
    <property type="entry name" value="Lambda_DNA-bd_dom_sf"/>
</dbReference>
<organism evidence="2 3">
    <name type="scientific">Aliidiomarina taiwanensis</name>
    <dbReference type="NCBI Taxonomy" id="946228"/>
    <lineage>
        <taxon>Bacteria</taxon>
        <taxon>Pseudomonadati</taxon>
        <taxon>Pseudomonadota</taxon>
        <taxon>Gammaproteobacteria</taxon>
        <taxon>Alteromonadales</taxon>
        <taxon>Idiomarinaceae</taxon>
        <taxon>Aliidiomarina</taxon>
    </lineage>
</organism>
<dbReference type="Gene3D" id="1.10.260.40">
    <property type="entry name" value="lambda repressor-like DNA-binding domains"/>
    <property type="match status" value="1"/>
</dbReference>
<sequence>MALGKLGYDFSMLAEAIDKSPSLISKVASRQAKSRFVAESIAKVLGMSVAKVFPDVPEYQLAKPTSQQERTTRVNELRSILGSEPREKK</sequence>
<keyword evidence="3" id="KW-1185">Reference proteome</keyword>
<comment type="caution">
    <text evidence="2">The sequence shown here is derived from an EMBL/GenBank/DDBJ whole genome shotgun (WGS) entry which is preliminary data.</text>
</comment>
<dbReference type="AlphaFoldDB" id="A0A432X965"/>
<name>A0A432X965_9GAMM</name>
<accession>A0A432X965</accession>